<dbReference type="InterPro" id="IPR013328">
    <property type="entry name" value="6PGD_dom2"/>
</dbReference>
<evidence type="ECO:0000256" key="2">
    <source>
        <dbReference type="ARBA" id="ARBA00022842"/>
    </source>
</evidence>
<dbReference type="SUPFAM" id="SSF51735">
    <property type="entry name" value="NAD(P)-binding Rossmann-fold domains"/>
    <property type="match status" value="1"/>
</dbReference>
<organism evidence="4 5">
    <name type="scientific">Actinocatenispora sera</name>
    <dbReference type="NCBI Taxonomy" id="390989"/>
    <lineage>
        <taxon>Bacteria</taxon>
        <taxon>Bacillati</taxon>
        <taxon>Actinomycetota</taxon>
        <taxon>Actinomycetes</taxon>
        <taxon>Micromonosporales</taxon>
        <taxon>Micromonosporaceae</taxon>
        <taxon>Actinocatenispora</taxon>
    </lineage>
</organism>
<keyword evidence="5" id="KW-1185">Reference proteome</keyword>
<evidence type="ECO:0000313" key="5">
    <source>
        <dbReference type="Proteomes" id="UP000680750"/>
    </source>
</evidence>
<dbReference type="GO" id="GO:0009099">
    <property type="term" value="P:L-valine biosynthetic process"/>
    <property type="evidence" value="ECO:0007669"/>
    <property type="project" value="TreeGrafter"/>
</dbReference>
<evidence type="ECO:0000256" key="1">
    <source>
        <dbReference type="ARBA" id="ARBA00022723"/>
    </source>
</evidence>
<dbReference type="PANTHER" id="PTHR21371">
    <property type="entry name" value="KETOL-ACID REDUCTOISOMERASE, MITOCHONDRIAL"/>
    <property type="match status" value="1"/>
</dbReference>
<dbReference type="Proteomes" id="UP000680750">
    <property type="component" value="Chromosome"/>
</dbReference>
<keyword evidence="2" id="KW-0460">Magnesium</keyword>
<dbReference type="EMBL" id="AP023354">
    <property type="protein sequence ID" value="BCJ27761.1"/>
    <property type="molecule type" value="Genomic_DNA"/>
</dbReference>
<proteinExistence type="predicted"/>
<reference evidence="4" key="1">
    <citation type="submission" date="2020-08" db="EMBL/GenBank/DDBJ databases">
        <title>Whole genome shotgun sequence of Actinocatenispora sera NBRC 101916.</title>
        <authorList>
            <person name="Komaki H."/>
            <person name="Tamura T."/>
        </authorList>
    </citation>
    <scope>NUCLEOTIDE SEQUENCE</scope>
    <source>
        <strain evidence="4">NBRC 101916</strain>
    </source>
</reference>
<keyword evidence="1" id="KW-0479">Metal-binding</keyword>
<protein>
    <recommendedName>
        <fullName evidence="3">KARI N-terminal Rossmann domain-containing protein</fullName>
    </recommendedName>
</protein>
<dbReference type="GO" id="GO:0004455">
    <property type="term" value="F:ketol-acid reductoisomerase activity"/>
    <property type="evidence" value="ECO:0007669"/>
    <property type="project" value="TreeGrafter"/>
</dbReference>
<dbReference type="SUPFAM" id="SSF48179">
    <property type="entry name" value="6-phosphogluconate dehydrogenase C-terminal domain-like"/>
    <property type="match status" value="1"/>
</dbReference>
<dbReference type="InterPro" id="IPR013023">
    <property type="entry name" value="KARI"/>
</dbReference>
<dbReference type="Gene3D" id="1.10.1040.10">
    <property type="entry name" value="N-(1-d-carboxylethyl)-l-norvaline Dehydrogenase, domain 2"/>
    <property type="match status" value="1"/>
</dbReference>
<dbReference type="OrthoDB" id="9804088at2"/>
<feature type="domain" description="KARI N-terminal Rossmann" evidence="3">
    <location>
        <begin position="42"/>
        <end position="75"/>
    </location>
</feature>
<dbReference type="GO" id="GO:0046872">
    <property type="term" value="F:metal ion binding"/>
    <property type="evidence" value="ECO:0007669"/>
    <property type="project" value="UniProtKB-KW"/>
</dbReference>
<dbReference type="RefSeq" id="WP_030446539.1">
    <property type="nucleotide sequence ID" value="NZ_AP023354.1"/>
</dbReference>
<dbReference type="InterPro" id="IPR008927">
    <property type="entry name" value="6-PGluconate_DH-like_C_sf"/>
</dbReference>
<dbReference type="GO" id="GO:0009097">
    <property type="term" value="P:isoleucine biosynthetic process"/>
    <property type="evidence" value="ECO:0007669"/>
    <property type="project" value="TreeGrafter"/>
</dbReference>
<dbReference type="InterPro" id="IPR013116">
    <property type="entry name" value="KARI_N"/>
</dbReference>
<evidence type="ECO:0000313" key="4">
    <source>
        <dbReference type="EMBL" id="BCJ27761.1"/>
    </source>
</evidence>
<gene>
    <name evidence="4" type="ORF">Asera_18690</name>
</gene>
<dbReference type="KEGG" id="aser:Asera_18690"/>
<accession>A0A810KZX5</accession>
<dbReference type="Pfam" id="PF07991">
    <property type="entry name" value="KARI_N"/>
    <property type="match status" value="1"/>
</dbReference>
<dbReference type="PANTHER" id="PTHR21371:SF1">
    <property type="entry name" value="KETOL-ACID REDUCTOISOMERASE, MITOCHONDRIAL"/>
    <property type="match status" value="1"/>
</dbReference>
<dbReference type="AlphaFoldDB" id="A0A810KZX5"/>
<name>A0A810KZX5_9ACTN</name>
<dbReference type="InterPro" id="IPR036291">
    <property type="entry name" value="NAD(P)-bd_dom_sf"/>
</dbReference>
<evidence type="ECO:0000259" key="3">
    <source>
        <dbReference type="Pfam" id="PF07991"/>
    </source>
</evidence>
<sequence length="189" mass="19989">MTTFTSDVFDVETIELAGTTESIVRGGRHLFGRLPAALAGVRRIGVLGWGPQGRAQALNLRDSLAGTGIGVTVGVFVAAMVAQIDVLAEHGHAWSEIVNESVIEAVDSLLPYMRARDVSYMVDNCSMTARLGARKWGPRFAAALDQLAFPAADGIEPLDPAPLAAFADHPVHGVLARLAPLRPPVDISV</sequence>